<dbReference type="PRINTS" id="PR01438">
    <property type="entry name" value="UNVRSLSTRESS"/>
</dbReference>
<dbReference type="CDD" id="cd23659">
    <property type="entry name" value="USP_At3g01520-like"/>
    <property type="match status" value="1"/>
</dbReference>
<keyword evidence="3" id="KW-1185">Reference proteome</keyword>
<sequence>MADSSGKLVLFAVDGSSQCEKAFDIYLKTIHQKGHTVGLLHVHDITNVIVRIPLGADLPAEAIEKIIQESWDKVDDIIDKFRKKCDQHGVKYLVFLEQSGKPGEAICKVAKEKNAVLIVVGSRGLGTIRRTLLGSVSTYIVHHADIAVTVIPMPN</sequence>
<dbReference type="OrthoDB" id="843225at2759"/>
<name>A0A913WXR5_EXADI</name>
<accession>A0A913WXR5</accession>
<dbReference type="GeneID" id="110234735"/>
<dbReference type="PANTHER" id="PTHR46989">
    <property type="entry name" value="USP DOMAIN-CONTAINING PROTEIN"/>
    <property type="match status" value="1"/>
</dbReference>
<evidence type="ECO:0000313" key="3">
    <source>
        <dbReference type="Proteomes" id="UP000887567"/>
    </source>
</evidence>
<dbReference type="RefSeq" id="XP_020895778.1">
    <property type="nucleotide sequence ID" value="XM_021040119.2"/>
</dbReference>
<dbReference type="PANTHER" id="PTHR46989:SF3">
    <property type="entry name" value="USPA DOMAIN-CONTAINING PROTEIN"/>
    <property type="match status" value="1"/>
</dbReference>
<dbReference type="OMA" id="ADDRINC"/>
<protein>
    <recommendedName>
        <fullName evidence="1">UspA domain-containing protein</fullName>
    </recommendedName>
</protein>
<proteinExistence type="predicted"/>
<dbReference type="Pfam" id="PF00582">
    <property type="entry name" value="Usp"/>
    <property type="match status" value="1"/>
</dbReference>
<dbReference type="KEGG" id="epa:110234735"/>
<reference evidence="2" key="1">
    <citation type="submission" date="2022-11" db="UniProtKB">
        <authorList>
            <consortium name="EnsemblMetazoa"/>
        </authorList>
    </citation>
    <scope>IDENTIFICATION</scope>
</reference>
<dbReference type="InterPro" id="IPR006016">
    <property type="entry name" value="UspA"/>
</dbReference>
<organism evidence="2 3">
    <name type="scientific">Exaiptasia diaphana</name>
    <name type="common">Tropical sea anemone</name>
    <name type="synonym">Aiptasia pulchella</name>
    <dbReference type="NCBI Taxonomy" id="2652724"/>
    <lineage>
        <taxon>Eukaryota</taxon>
        <taxon>Metazoa</taxon>
        <taxon>Cnidaria</taxon>
        <taxon>Anthozoa</taxon>
        <taxon>Hexacorallia</taxon>
        <taxon>Actiniaria</taxon>
        <taxon>Aiptasiidae</taxon>
        <taxon>Exaiptasia</taxon>
    </lineage>
</organism>
<dbReference type="AlphaFoldDB" id="A0A913WXR5"/>
<dbReference type="InterPro" id="IPR014729">
    <property type="entry name" value="Rossmann-like_a/b/a_fold"/>
</dbReference>
<dbReference type="SUPFAM" id="SSF52402">
    <property type="entry name" value="Adenine nucleotide alpha hydrolases-like"/>
    <property type="match status" value="1"/>
</dbReference>
<evidence type="ECO:0000259" key="1">
    <source>
        <dbReference type="Pfam" id="PF00582"/>
    </source>
</evidence>
<dbReference type="EnsemblMetazoa" id="XM_021040119.2">
    <property type="protein sequence ID" value="XP_020895778.1"/>
    <property type="gene ID" value="LOC110234735"/>
</dbReference>
<dbReference type="Gene3D" id="3.40.50.620">
    <property type="entry name" value="HUPs"/>
    <property type="match status" value="1"/>
</dbReference>
<feature type="domain" description="UspA" evidence="1">
    <location>
        <begin position="9"/>
        <end position="152"/>
    </location>
</feature>
<dbReference type="InterPro" id="IPR006015">
    <property type="entry name" value="Universal_stress_UspA"/>
</dbReference>
<evidence type="ECO:0000313" key="2">
    <source>
        <dbReference type="EnsemblMetazoa" id="XP_020895778.1"/>
    </source>
</evidence>
<dbReference type="Proteomes" id="UP000887567">
    <property type="component" value="Unplaced"/>
</dbReference>